<dbReference type="InParanoid" id="A0A194XCR6"/>
<keyword evidence="10" id="KW-0732">Signal</keyword>
<feature type="chain" id="PRO_5008268086" description="C2H2-type domain-containing protein" evidence="10">
    <location>
        <begin position="19"/>
        <end position="783"/>
    </location>
</feature>
<proteinExistence type="predicted"/>
<feature type="domain" description="C2H2-type" evidence="11">
    <location>
        <begin position="703"/>
        <end position="728"/>
    </location>
</feature>
<feature type="signal peptide" evidence="10">
    <location>
        <begin position="1"/>
        <end position="18"/>
    </location>
</feature>
<feature type="compositionally biased region" description="Low complexity" evidence="9">
    <location>
        <begin position="63"/>
        <end position="75"/>
    </location>
</feature>
<evidence type="ECO:0000256" key="6">
    <source>
        <dbReference type="ARBA" id="ARBA00023163"/>
    </source>
</evidence>
<protein>
    <recommendedName>
        <fullName evidence="11">C2H2-type domain-containing protein</fullName>
    </recommendedName>
</protein>
<feature type="region of interest" description="Disordered" evidence="9">
    <location>
        <begin position="536"/>
        <end position="556"/>
    </location>
</feature>
<dbReference type="GO" id="GO:0005634">
    <property type="term" value="C:nucleus"/>
    <property type="evidence" value="ECO:0007669"/>
    <property type="project" value="UniProtKB-SubCell"/>
</dbReference>
<evidence type="ECO:0000256" key="4">
    <source>
        <dbReference type="ARBA" id="ARBA00022833"/>
    </source>
</evidence>
<evidence type="ECO:0000256" key="7">
    <source>
        <dbReference type="ARBA" id="ARBA00023242"/>
    </source>
</evidence>
<dbReference type="OrthoDB" id="3563994at2759"/>
<dbReference type="PROSITE" id="PS00028">
    <property type="entry name" value="ZINC_FINGER_C2H2_1"/>
    <property type="match status" value="2"/>
</dbReference>
<dbReference type="SMART" id="SM00355">
    <property type="entry name" value="ZnF_C2H2"/>
    <property type="match status" value="3"/>
</dbReference>
<evidence type="ECO:0000256" key="1">
    <source>
        <dbReference type="ARBA" id="ARBA00004123"/>
    </source>
</evidence>
<evidence type="ECO:0000256" key="10">
    <source>
        <dbReference type="SAM" id="SignalP"/>
    </source>
</evidence>
<evidence type="ECO:0000256" key="3">
    <source>
        <dbReference type="ARBA" id="ARBA00022771"/>
    </source>
</evidence>
<feature type="region of interest" description="Disordered" evidence="9">
    <location>
        <begin position="761"/>
        <end position="783"/>
    </location>
</feature>
<feature type="region of interest" description="Disordered" evidence="9">
    <location>
        <begin position="63"/>
        <end position="88"/>
    </location>
</feature>
<organism evidence="12 13">
    <name type="scientific">Mollisia scopiformis</name>
    <name type="common">Conifer needle endophyte fungus</name>
    <name type="synonym">Phialocephala scopiformis</name>
    <dbReference type="NCBI Taxonomy" id="149040"/>
    <lineage>
        <taxon>Eukaryota</taxon>
        <taxon>Fungi</taxon>
        <taxon>Dikarya</taxon>
        <taxon>Ascomycota</taxon>
        <taxon>Pezizomycotina</taxon>
        <taxon>Leotiomycetes</taxon>
        <taxon>Helotiales</taxon>
        <taxon>Mollisiaceae</taxon>
        <taxon>Mollisia</taxon>
    </lineage>
</organism>
<dbReference type="AlphaFoldDB" id="A0A194XCR6"/>
<evidence type="ECO:0000259" key="11">
    <source>
        <dbReference type="PROSITE" id="PS50157"/>
    </source>
</evidence>
<evidence type="ECO:0000256" key="8">
    <source>
        <dbReference type="PROSITE-ProRule" id="PRU00042"/>
    </source>
</evidence>
<dbReference type="Pfam" id="PF00096">
    <property type="entry name" value="zf-C2H2"/>
    <property type="match status" value="1"/>
</dbReference>
<dbReference type="InterPro" id="IPR036236">
    <property type="entry name" value="Znf_C2H2_sf"/>
</dbReference>
<dbReference type="SUPFAM" id="SSF57667">
    <property type="entry name" value="beta-beta-alpha zinc fingers"/>
    <property type="match status" value="1"/>
</dbReference>
<keyword evidence="3 8" id="KW-0863">Zinc-finger</keyword>
<reference evidence="12 13" key="1">
    <citation type="submission" date="2015-10" db="EMBL/GenBank/DDBJ databases">
        <title>Full genome of DAOMC 229536 Phialocephala scopiformis, a fungal endophyte of spruce producing the potent anti-insectan compound rugulosin.</title>
        <authorList>
            <consortium name="DOE Joint Genome Institute"/>
            <person name="Walker A.K."/>
            <person name="Frasz S.L."/>
            <person name="Seifert K.A."/>
            <person name="Miller J.D."/>
            <person name="Mondo S.J."/>
            <person name="Labutti K."/>
            <person name="Lipzen A."/>
            <person name="Dockter R."/>
            <person name="Kennedy M."/>
            <person name="Grigoriev I.V."/>
            <person name="Spatafora J.W."/>
        </authorList>
    </citation>
    <scope>NUCLEOTIDE SEQUENCE [LARGE SCALE GENOMIC DNA]</scope>
    <source>
        <strain evidence="12 13">CBS 120377</strain>
    </source>
</reference>
<dbReference type="GeneID" id="28832171"/>
<feature type="compositionally biased region" description="Basic and acidic residues" evidence="9">
    <location>
        <begin position="761"/>
        <end position="772"/>
    </location>
</feature>
<keyword evidence="13" id="KW-1185">Reference proteome</keyword>
<dbReference type="PROSITE" id="PS50157">
    <property type="entry name" value="ZINC_FINGER_C2H2_2"/>
    <property type="match status" value="2"/>
</dbReference>
<dbReference type="GO" id="GO:0008270">
    <property type="term" value="F:zinc ion binding"/>
    <property type="evidence" value="ECO:0007669"/>
    <property type="project" value="UniProtKB-KW"/>
</dbReference>
<dbReference type="InterPro" id="IPR051061">
    <property type="entry name" value="Zinc_finger_trans_reg"/>
</dbReference>
<accession>A0A194XCR6</accession>
<name>A0A194XCR6_MOLSC</name>
<keyword evidence="6" id="KW-0804">Transcription</keyword>
<keyword evidence="5" id="KW-0805">Transcription regulation</keyword>
<evidence type="ECO:0000256" key="9">
    <source>
        <dbReference type="SAM" id="MobiDB-lite"/>
    </source>
</evidence>
<evidence type="ECO:0000256" key="5">
    <source>
        <dbReference type="ARBA" id="ARBA00023015"/>
    </source>
</evidence>
<evidence type="ECO:0000256" key="2">
    <source>
        <dbReference type="ARBA" id="ARBA00022723"/>
    </source>
</evidence>
<evidence type="ECO:0000313" key="13">
    <source>
        <dbReference type="Proteomes" id="UP000070700"/>
    </source>
</evidence>
<evidence type="ECO:0000313" key="12">
    <source>
        <dbReference type="EMBL" id="KUJ17946.1"/>
    </source>
</evidence>
<keyword evidence="7" id="KW-0539">Nucleus</keyword>
<sequence>MVLVKGILAWVLITLVEAIQYGSNSVDPTFALQPNRSSRSITTTIFHQSLPIIQATTTTADLPTPTFLPDLPSSLSNETASTNDTGDEESTQLLQALIEVHDNQRAREDELILHQKRLWAPDWDEPVTTDSTWWPLLGTVALAAITIQLPDENEDRIKRQRTWTPDDDYISILEDLGAASSSWHQTLNDMDIPLDDTQSVREPLNSATFMYTDETYFDPDKCLSGLTQQRSLHHPSVVTYLSALRNRDLLQEKLNDMLSENTYSKIHSRVLLGVPCTGEEEMESVDEVRLQIERIDEKIEEIAFECTINGINLDGLDDSDGWDEDVESIDIDIQERNVLAEEPAPSVQTSAYTSFSDLLPRKTGTEPVFTYHDLTASDDSIRTSDRINQWLLESLRTSSLEVRRLVDIFESTTLINLDHKLYISKPWQRRVLHHWYNDESDTSFPKFASGSLDHRVEESESIIGDITYSTNSSSLRDEDFAVSNDGINAPSAIAASLPEASSLRRVEGLSRWVNWENTLSSSMTESDEVVDICLQNGEDSDSSSIGGDLDCSNNGNPKGSMEVDNTSFRMEAAIGTPDGLALHAGMMASTNDPLMGEEQYLVDVDDPYWIWSSDEFHLNEFEPFCQDSPSPVHSPSAQEGAAFLDSVLRSPSLTNSDPTSIASIPSPTVAPREVNGYSCEHCSQKYSRPGDLRKHTKYHDKEIRCPVASCETSFATNRDLNRHLKGPHGNGIKEYVCPHEECQTQNRKFTRKDNLLRHLKEKHGNGKTENRKMVKGRARSQSI</sequence>
<feature type="compositionally biased region" description="Low complexity" evidence="9">
    <location>
        <begin position="542"/>
        <end position="552"/>
    </location>
</feature>
<dbReference type="Gene3D" id="3.30.160.60">
    <property type="entry name" value="Classic Zinc Finger"/>
    <property type="match status" value="2"/>
</dbReference>
<feature type="compositionally biased region" description="Basic residues" evidence="9">
    <location>
        <begin position="773"/>
        <end position="783"/>
    </location>
</feature>
<dbReference type="RefSeq" id="XP_018072301.1">
    <property type="nucleotide sequence ID" value="XM_018222445.1"/>
</dbReference>
<dbReference type="KEGG" id="psco:LY89DRAFT_781067"/>
<keyword evidence="2" id="KW-0479">Metal-binding</keyword>
<dbReference type="PANTHER" id="PTHR46179">
    <property type="entry name" value="ZINC FINGER PROTEIN"/>
    <property type="match status" value="1"/>
</dbReference>
<dbReference type="GO" id="GO:0006357">
    <property type="term" value="P:regulation of transcription by RNA polymerase II"/>
    <property type="evidence" value="ECO:0007669"/>
    <property type="project" value="TreeGrafter"/>
</dbReference>
<dbReference type="EMBL" id="KQ947413">
    <property type="protein sequence ID" value="KUJ17946.1"/>
    <property type="molecule type" value="Genomic_DNA"/>
</dbReference>
<dbReference type="InterPro" id="IPR013087">
    <property type="entry name" value="Znf_C2H2_type"/>
</dbReference>
<dbReference type="PANTHER" id="PTHR46179:SF13">
    <property type="entry name" value="C2H2-TYPE DOMAIN-CONTAINING PROTEIN"/>
    <property type="match status" value="1"/>
</dbReference>
<dbReference type="Proteomes" id="UP000070700">
    <property type="component" value="Unassembled WGS sequence"/>
</dbReference>
<comment type="subcellular location">
    <subcellularLocation>
        <location evidence="1">Nucleus</location>
    </subcellularLocation>
</comment>
<feature type="domain" description="C2H2-type" evidence="11">
    <location>
        <begin position="677"/>
        <end position="704"/>
    </location>
</feature>
<gene>
    <name evidence="12" type="ORF">LY89DRAFT_781067</name>
</gene>
<keyword evidence="4" id="KW-0862">Zinc</keyword>